<gene>
    <name evidence="1" type="ORF">GCM10007898_37690</name>
</gene>
<accession>A0ABQ5XET8</accession>
<keyword evidence="2" id="KW-1185">Reference proteome</keyword>
<evidence type="ECO:0000313" key="2">
    <source>
        <dbReference type="Proteomes" id="UP001156627"/>
    </source>
</evidence>
<dbReference type="EMBL" id="BSOA01000048">
    <property type="protein sequence ID" value="GLQ90194.1"/>
    <property type="molecule type" value="Genomic_DNA"/>
</dbReference>
<name>A0ABQ5XET8_9GAMM</name>
<reference evidence="2" key="1">
    <citation type="journal article" date="2019" name="Int. J. Syst. Evol. Microbiol.">
        <title>The Global Catalogue of Microorganisms (GCM) 10K type strain sequencing project: providing services to taxonomists for standard genome sequencing and annotation.</title>
        <authorList>
            <consortium name="The Broad Institute Genomics Platform"/>
            <consortium name="The Broad Institute Genome Sequencing Center for Infectious Disease"/>
            <person name="Wu L."/>
            <person name="Ma J."/>
        </authorList>
    </citation>
    <scope>NUCLEOTIDE SEQUENCE [LARGE SCALE GENOMIC DNA]</scope>
    <source>
        <strain evidence="2">NBRC 111981</strain>
    </source>
</reference>
<proteinExistence type="predicted"/>
<comment type="caution">
    <text evidence="1">The sequence shown here is derived from an EMBL/GenBank/DDBJ whole genome shotgun (WGS) entry which is preliminary data.</text>
</comment>
<dbReference type="Gene3D" id="2.60.120.620">
    <property type="entry name" value="q2cbj1_9rhob like domain"/>
    <property type="match status" value="1"/>
</dbReference>
<dbReference type="Proteomes" id="UP001156627">
    <property type="component" value="Unassembled WGS sequence"/>
</dbReference>
<protein>
    <recommendedName>
        <fullName evidence="3">2OG-Fe dioxygenase family protein</fullName>
    </recommendedName>
</protein>
<evidence type="ECO:0008006" key="3">
    <source>
        <dbReference type="Google" id="ProtNLM"/>
    </source>
</evidence>
<dbReference type="RefSeq" id="WP_284333619.1">
    <property type="nucleotide sequence ID" value="NZ_BSOA01000048.1"/>
</dbReference>
<organism evidence="1 2">
    <name type="scientific">Dyella flagellata</name>
    <dbReference type="NCBI Taxonomy" id="1867833"/>
    <lineage>
        <taxon>Bacteria</taxon>
        <taxon>Pseudomonadati</taxon>
        <taxon>Pseudomonadota</taxon>
        <taxon>Gammaproteobacteria</taxon>
        <taxon>Lysobacterales</taxon>
        <taxon>Rhodanobacteraceae</taxon>
        <taxon>Dyella</taxon>
    </lineage>
</organism>
<sequence>MRNPIDSPVSVLLDAVKRDGYSFVTAEVMQPLLQASGDLSDWDSFAASWNQLGPDPYLAATGRQRRRRHGTYAATSNGAVMLVPHQPHYQSLQYNRLQGDIERWFEPLDPAIANGNSLLTILAFCNRFFGSLTPASLHWHVEVHQFRIEANATSAGEPTPEGSHRDGVDFVLVLLIDRHNIASGTTTIHAPDGKPLGDFTLTHPFDAALIHDPRVFHGVTPVTPLVADEPAHRDVLVVTFRSKS</sequence>
<evidence type="ECO:0000313" key="1">
    <source>
        <dbReference type="EMBL" id="GLQ90194.1"/>
    </source>
</evidence>
<dbReference type="InterPro" id="IPR018724">
    <property type="entry name" value="2OG-Fe_dioxygenase"/>
</dbReference>
<dbReference type="Pfam" id="PF10014">
    <property type="entry name" value="2OG-Fe_Oxy_2"/>
    <property type="match status" value="1"/>
</dbReference>